<reference evidence="2" key="1">
    <citation type="submission" date="2015-01" db="EMBL/GenBank/DDBJ databases">
        <authorList>
            <person name="MANFREDI Pablo"/>
        </authorList>
    </citation>
    <scope>NUCLEOTIDE SEQUENCE [LARGE SCALE GENOMIC DNA]</scope>
    <source>
        <strain evidence="2">Cc11</strain>
    </source>
</reference>
<organism evidence="1 2">
    <name type="scientific">Capnocytophaga canimorsus</name>
    <dbReference type="NCBI Taxonomy" id="28188"/>
    <lineage>
        <taxon>Bacteria</taxon>
        <taxon>Pseudomonadati</taxon>
        <taxon>Bacteroidota</taxon>
        <taxon>Flavobacteriia</taxon>
        <taxon>Flavobacteriales</taxon>
        <taxon>Flavobacteriaceae</taxon>
        <taxon>Capnocytophaga</taxon>
    </lineage>
</organism>
<evidence type="ECO:0000313" key="1">
    <source>
        <dbReference type="EMBL" id="CEN48746.1"/>
    </source>
</evidence>
<dbReference type="AlphaFoldDB" id="A0A0B7I9Y3"/>
<protein>
    <submittedName>
        <fullName evidence="1">Uncharacterized protein</fullName>
    </submittedName>
</protein>
<name>A0A0B7I9Y3_9FLAO</name>
<proteinExistence type="predicted"/>
<gene>
    <name evidence="1" type="ORF">CCAN11_1800004</name>
</gene>
<evidence type="ECO:0000313" key="2">
    <source>
        <dbReference type="Proteomes" id="UP000039370"/>
    </source>
</evidence>
<dbReference type="EMBL" id="CDOK01000091">
    <property type="protein sequence ID" value="CEN48746.1"/>
    <property type="molecule type" value="Genomic_DNA"/>
</dbReference>
<accession>A0A0B7I9Y3</accession>
<dbReference type="Proteomes" id="UP000039370">
    <property type="component" value="Unassembled WGS sequence"/>
</dbReference>
<sequence>MNEIVIKALVSLEDICRPKLDIQVKIIKIVISKPEIFQA</sequence>